<keyword evidence="2" id="KW-1185">Reference proteome</keyword>
<dbReference type="EMBL" id="JACHIP010000002">
    <property type="protein sequence ID" value="MBB5057029.1"/>
    <property type="molecule type" value="Genomic_DNA"/>
</dbReference>
<evidence type="ECO:0000313" key="1">
    <source>
        <dbReference type="EMBL" id="MBB5057029.1"/>
    </source>
</evidence>
<organism evidence="1 2">
    <name type="scientific">Granulicella aggregans</name>
    <dbReference type="NCBI Taxonomy" id="474949"/>
    <lineage>
        <taxon>Bacteria</taxon>
        <taxon>Pseudomonadati</taxon>
        <taxon>Acidobacteriota</taxon>
        <taxon>Terriglobia</taxon>
        <taxon>Terriglobales</taxon>
        <taxon>Acidobacteriaceae</taxon>
        <taxon>Granulicella</taxon>
    </lineage>
</organism>
<name>A0A7W7ZCG3_9BACT</name>
<sequence length="233" mass="25538">MNLRFALGSGLRGAIGLLAATLTIAIEAQTPKPIRFFDQTGKMTVDVDGAPTAYGPKGKRTLDFEKNAHTGGILSGKIVGYMMEHGKAVVQGPNDPAPGYYVSTTDFRDESIVDDRNPRKYLDATKIHYVVMGNFAKRHHVKLGDFVVVHSHETEKTVYAIVGDSGNPAGTEGSLALLQGLGYPYKDGKDDAVEDPKIVIRYYPGSNTEHKFFHTQSEIDKAAETLKLNRKFH</sequence>
<protein>
    <submittedName>
        <fullName evidence="1">Uncharacterized protein</fullName>
    </submittedName>
</protein>
<evidence type="ECO:0000313" key="2">
    <source>
        <dbReference type="Proteomes" id="UP000540989"/>
    </source>
</evidence>
<gene>
    <name evidence="1" type="ORF">HDF16_001714</name>
</gene>
<proteinExistence type="predicted"/>
<comment type="caution">
    <text evidence="1">The sequence shown here is derived from an EMBL/GenBank/DDBJ whole genome shotgun (WGS) entry which is preliminary data.</text>
</comment>
<dbReference type="Proteomes" id="UP000540989">
    <property type="component" value="Unassembled WGS sequence"/>
</dbReference>
<accession>A0A7W7ZCG3</accession>
<dbReference type="AlphaFoldDB" id="A0A7W7ZCG3"/>
<reference evidence="1 2" key="1">
    <citation type="submission" date="2020-08" db="EMBL/GenBank/DDBJ databases">
        <title>Genomic Encyclopedia of Type Strains, Phase IV (KMG-V): Genome sequencing to study the core and pangenomes of soil and plant-associated prokaryotes.</title>
        <authorList>
            <person name="Whitman W."/>
        </authorList>
    </citation>
    <scope>NUCLEOTIDE SEQUENCE [LARGE SCALE GENOMIC DNA]</scope>
    <source>
        <strain evidence="1 2">M8UP14</strain>
    </source>
</reference>
<dbReference type="RefSeq" id="WP_348641273.1">
    <property type="nucleotide sequence ID" value="NZ_JACHIP010000002.1"/>
</dbReference>